<dbReference type="Gene3D" id="3.10.310.30">
    <property type="match status" value="1"/>
</dbReference>
<accession>A0ABW2IYT5</accession>
<dbReference type="InterPro" id="IPR038763">
    <property type="entry name" value="DHH_sf"/>
</dbReference>
<evidence type="ECO:0000313" key="1">
    <source>
        <dbReference type="EMBL" id="MFC7296057.1"/>
    </source>
</evidence>
<organism evidence="1 2">
    <name type="scientific">Marinobacter aromaticivorans</name>
    <dbReference type="NCBI Taxonomy" id="1494078"/>
    <lineage>
        <taxon>Bacteria</taxon>
        <taxon>Pseudomonadati</taxon>
        <taxon>Pseudomonadota</taxon>
        <taxon>Gammaproteobacteria</taxon>
        <taxon>Pseudomonadales</taxon>
        <taxon>Marinobacteraceae</taxon>
        <taxon>Marinobacter</taxon>
    </lineage>
</organism>
<protein>
    <submittedName>
        <fullName evidence="1">DHHA1 domain-containing protein</fullName>
    </submittedName>
</protein>
<gene>
    <name evidence="1" type="ORF">ACFQQA_15145</name>
</gene>
<reference evidence="2" key="1">
    <citation type="journal article" date="2019" name="Int. J. Syst. Evol. Microbiol.">
        <title>The Global Catalogue of Microorganisms (GCM) 10K type strain sequencing project: providing services to taxonomists for standard genome sequencing and annotation.</title>
        <authorList>
            <consortium name="The Broad Institute Genomics Platform"/>
            <consortium name="The Broad Institute Genome Sequencing Center for Infectious Disease"/>
            <person name="Wu L."/>
            <person name="Ma J."/>
        </authorList>
    </citation>
    <scope>NUCLEOTIDE SEQUENCE [LARGE SCALE GENOMIC DNA]</scope>
    <source>
        <strain evidence="2">CCUG 60559</strain>
    </source>
</reference>
<name>A0ABW2IYT5_9GAMM</name>
<proteinExistence type="predicted"/>
<dbReference type="PANTHER" id="PTHR46922:SF4">
    <property type="entry name" value="DHHA1 DOMAIN PROTEIN"/>
    <property type="match status" value="1"/>
</dbReference>
<comment type="caution">
    <text evidence="1">The sequence shown here is derived from an EMBL/GenBank/DDBJ whole genome shotgun (WGS) entry which is preliminary data.</text>
</comment>
<dbReference type="Proteomes" id="UP001596506">
    <property type="component" value="Unassembled WGS sequence"/>
</dbReference>
<sequence>MKTLIKPTLCIYHANCADGFGAALAVWLRFADSRPEFVPAAYGETPPNCTGHDVLLVDFSYKLPVLEQIIAQAKSVTILDHHKTAEADIQPLLDAGRVHGQFDMARSGAAITWDWCFPDEDRPRLIDYIQDRDLWKFELKGTRELSAALFSYDFDFEVWKNILTAVEDDEGLEFMLRMGQTLRRKHNKDLDDILKATKRRMMICGYSVPVANVPYMFASDAGNIMAEGELFSASYFDTPDGRKFSLRSKDTGMDVSEIAKRFGGGGHARAAGFMMPIGWEGGYDV</sequence>
<dbReference type="SUPFAM" id="SSF64182">
    <property type="entry name" value="DHH phosphoesterases"/>
    <property type="match status" value="1"/>
</dbReference>
<dbReference type="EMBL" id="JBHTBD010000007">
    <property type="protein sequence ID" value="MFC7296057.1"/>
    <property type="molecule type" value="Genomic_DNA"/>
</dbReference>
<dbReference type="RefSeq" id="WP_100689408.1">
    <property type="nucleotide sequence ID" value="NZ_JBHTBD010000007.1"/>
</dbReference>
<evidence type="ECO:0000313" key="2">
    <source>
        <dbReference type="Proteomes" id="UP001596506"/>
    </source>
</evidence>
<dbReference type="PANTHER" id="PTHR46922">
    <property type="entry name" value="DHHA1 DOMAIN PROTEIN"/>
    <property type="match status" value="1"/>
</dbReference>
<keyword evidence="2" id="KW-1185">Reference proteome</keyword>